<organism evidence="8 9">
    <name type="scientific">Pseudodesulfovibrio aespoeensis (strain ATCC 700646 / DSM 10631 / Aspo-2)</name>
    <name type="common">Desulfovibrio aespoeensis</name>
    <dbReference type="NCBI Taxonomy" id="643562"/>
    <lineage>
        <taxon>Bacteria</taxon>
        <taxon>Pseudomonadati</taxon>
        <taxon>Thermodesulfobacteriota</taxon>
        <taxon>Desulfovibrionia</taxon>
        <taxon>Desulfovibrionales</taxon>
        <taxon>Desulfovibrionaceae</taxon>
    </lineage>
</organism>
<evidence type="ECO:0000313" key="8">
    <source>
        <dbReference type="EMBL" id="ADU62259.1"/>
    </source>
</evidence>
<feature type="transmembrane region" description="Helical" evidence="7">
    <location>
        <begin position="20"/>
        <end position="37"/>
    </location>
</feature>
<dbReference type="eggNOG" id="COG0701">
    <property type="taxonomic scope" value="Bacteria"/>
</dbReference>
<comment type="similarity">
    <text evidence="2">Belongs to the UPF0718 family.</text>
</comment>
<keyword evidence="6 7" id="KW-0472">Membrane</keyword>
<dbReference type="KEGG" id="das:Daes_1245"/>
<dbReference type="HOGENOM" id="CLU_049002_0_0_7"/>
<keyword evidence="9" id="KW-1185">Reference proteome</keyword>
<evidence type="ECO:0000256" key="4">
    <source>
        <dbReference type="ARBA" id="ARBA00022692"/>
    </source>
</evidence>
<evidence type="ECO:0000256" key="6">
    <source>
        <dbReference type="ARBA" id="ARBA00023136"/>
    </source>
</evidence>
<evidence type="ECO:0000313" key="9">
    <source>
        <dbReference type="Proteomes" id="UP000002191"/>
    </source>
</evidence>
<evidence type="ECO:0000256" key="2">
    <source>
        <dbReference type="ARBA" id="ARBA00006386"/>
    </source>
</evidence>
<dbReference type="GO" id="GO:0005886">
    <property type="term" value="C:plasma membrane"/>
    <property type="evidence" value="ECO:0007669"/>
    <property type="project" value="UniProtKB-SubCell"/>
</dbReference>
<reference evidence="9" key="1">
    <citation type="submission" date="2010-12" db="EMBL/GenBank/DDBJ databases">
        <title>Complete sequence of Desulfovibrio aespoeensis Aspo-2.</title>
        <authorList>
            <consortium name="US DOE Joint Genome Institute"/>
            <person name="Lucas S."/>
            <person name="Copeland A."/>
            <person name="Lapidus A."/>
            <person name="Cheng J.-F."/>
            <person name="Goodwin L."/>
            <person name="Pitluck S."/>
            <person name="Chertkov O."/>
            <person name="Misra M."/>
            <person name="Detter J.C."/>
            <person name="Han C."/>
            <person name="Tapia R."/>
            <person name="Land M."/>
            <person name="Hauser L."/>
            <person name="Kyrpides N."/>
            <person name="Ivanova N."/>
            <person name="Ovchinnikova G."/>
            <person name="Pedersen K."/>
            <person name="Jagevall S."/>
            <person name="Hazen T."/>
            <person name="Woyke T."/>
        </authorList>
    </citation>
    <scope>NUCLEOTIDE SEQUENCE [LARGE SCALE GENOMIC DNA]</scope>
    <source>
        <strain evidence="9">ATCC 700646 / DSM 10631 / Aspo-2</strain>
    </source>
</reference>
<dbReference type="NCBIfam" id="NF033936">
    <property type="entry name" value="CuZnOut_SO0444"/>
    <property type="match status" value="1"/>
</dbReference>
<comment type="subcellular location">
    <subcellularLocation>
        <location evidence="1">Cell membrane</location>
        <topology evidence="1">Multi-pass membrane protein</topology>
    </subcellularLocation>
</comment>
<reference evidence="8 9" key="2">
    <citation type="journal article" date="2014" name="Genome Announc.">
        <title>Complete Genome Sequence of the Subsurface, Mesophilic Sulfate-Reducing Bacterium Desulfovibrio aespoeensis Aspo-2.</title>
        <authorList>
            <person name="Pedersen K."/>
            <person name="Bengtsson A."/>
            <person name="Edlund J."/>
            <person name="Rabe L."/>
            <person name="Hazen T."/>
            <person name="Chakraborty R."/>
            <person name="Goodwin L."/>
            <person name="Shapiro N."/>
        </authorList>
    </citation>
    <scope>NUCLEOTIDE SEQUENCE [LARGE SCALE GENOMIC DNA]</scope>
    <source>
        <strain evidence="9">ATCC 700646 / DSM 10631 / Aspo-2</strain>
    </source>
</reference>
<dbReference type="AlphaFoldDB" id="E6VU66"/>
<protein>
    <submittedName>
        <fullName evidence="8">Permease</fullName>
    </submittedName>
</protein>
<name>E6VU66_PSEA9</name>
<feature type="transmembrane region" description="Helical" evidence="7">
    <location>
        <begin position="269"/>
        <end position="288"/>
    </location>
</feature>
<keyword evidence="5 7" id="KW-1133">Transmembrane helix</keyword>
<dbReference type="Pfam" id="PF03773">
    <property type="entry name" value="ArsP_1"/>
    <property type="match status" value="1"/>
</dbReference>
<dbReference type="STRING" id="643562.Daes_1245"/>
<sequence length="364" mass="37533">MPQLFFEIFSESWRVLVDSAPYVLFGFFVAGLLKAFVPDSFMARHLGKSSVGSVFKAALIGVPLPLCSCGVLPAALGLRQQGASKGATTAFMISTPETGVDSMAVTYALIDPIMTVVRPVAATITAIFAGLLVNAFPDREAGAASRMRPIVVGSPADSPESAATGEPTAPGCGCHGCGSSPVTLAGRFRAGMGYAFGEMIADIGKWLIAGVIVAGAIAALIPEDVLVEYVGQGFLSYLVMLVVALPLYVCATASTPIAASLLLKGLSPGAALVFLLAGPATNGATITVMLKTLGRRATGLYLASIVVCSLGLAWLVDRLYIGLGLDIRAVVMQVDETLPEWVGVISAVTILLLVGRTLFQGGHG</sequence>
<feature type="transmembrane region" description="Helical" evidence="7">
    <location>
        <begin position="341"/>
        <end position="359"/>
    </location>
</feature>
<feature type="transmembrane region" description="Helical" evidence="7">
    <location>
        <begin position="203"/>
        <end position="222"/>
    </location>
</feature>
<evidence type="ECO:0000256" key="7">
    <source>
        <dbReference type="SAM" id="Phobius"/>
    </source>
</evidence>
<dbReference type="PANTHER" id="PTHR34184:SF4">
    <property type="entry name" value="UPF0718 PROTEIN YCGR"/>
    <property type="match status" value="1"/>
</dbReference>
<dbReference type="EMBL" id="CP002431">
    <property type="protein sequence ID" value="ADU62259.1"/>
    <property type="molecule type" value="Genomic_DNA"/>
</dbReference>
<evidence type="ECO:0000256" key="1">
    <source>
        <dbReference type="ARBA" id="ARBA00004651"/>
    </source>
</evidence>
<proteinExistence type="inferred from homology"/>
<accession>E6VU66</accession>
<dbReference type="PANTHER" id="PTHR34184">
    <property type="entry name" value="UPF0718 PROTEIN YCGR"/>
    <property type="match status" value="1"/>
</dbReference>
<dbReference type="OrthoDB" id="9770315at2"/>
<dbReference type="Proteomes" id="UP000002191">
    <property type="component" value="Chromosome"/>
</dbReference>
<gene>
    <name evidence="8" type="ordered locus">Daes_1245</name>
</gene>
<evidence type="ECO:0000256" key="5">
    <source>
        <dbReference type="ARBA" id="ARBA00022989"/>
    </source>
</evidence>
<dbReference type="RefSeq" id="WP_013514190.1">
    <property type="nucleotide sequence ID" value="NC_014844.1"/>
</dbReference>
<dbReference type="InterPro" id="IPR005524">
    <property type="entry name" value="DUF318"/>
</dbReference>
<feature type="transmembrane region" description="Helical" evidence="7">
    <location>
        <begin position="234"/>
        <end position="263"/>
    </location>
</feature>
<keyword evidence="3" id="KW-1003">Cell membrane</keyword>
<dbReference type="InterPro" id="IPR052923">
    <property type="entry name" value="UPF0718"/>
</dbReference>
<keyword evidence="4 7" id="KW-0812">Transmembrane</keyword>
<evidence type="ECO:0000256" key="3">
    <source>
        <dbReference type="ARBA" id="ARBA00022475"/>
    </source>
</evidence>
<feature type="transmembrane region" description="Helical" evidence="7">
    <location>
        <begin position="300"/>
        <end position="321"/>
    </location>
</feature>